<feature type="compositionally biased region" description="Polar residues" evidence="1">
    <location>
        <begin position="76"/>
        <end position="86"/>
    </location>
</feature>
<dbReference type="AlphaFoldDB" id="A0A9N8YXD9"/>
<accession>A0A9N8YXD9</accession>
<protein>
    <submittedName>
        <fullName evidence="2">8133_t:CDS:1</fullName>
    </submittedName>
</protein>
<evidence type="ECO:0000313" key="3">
    <source>
        <dbReference type="Proteomes" id="UP000789375"/>
    </source>
</evidence>
<sequence>MEGNNKFGNPQSIKMILKKFSSSFRNKEFLLNFNYIQDDLYKILNLQPKEPEPTSVGDDETTCQPTESDFVENEVQKNLKNQSRLR</sequence>
<gene>
    <name evidence="2" type="ORF">FMOSSE_LOCUS1927</name>
</gene>
<comment type="caution">
    <text evidence="2">The sequence shown here is derived from an EMBL/GenBank/DDBJ whole genome shotgun (WGS) entry which is preliminary data.</text>
</comment>
<evidence type="ECO:0000313" key="2">
    <source>
        <dbReference type="EMBL" id="CAG8458758.1"/>
    </source>
</evidence>
<feature type="region of interest" description="Disordered" evidence="1">
    <location>
        <begin position="49"/>
        <end position="86"/>
    </location>
</feature>
<evidence type="ECO:0000256" key="1">
    <source>
        <dbReference type="SAM" id="MobiDB-lite"/>
    </source>
</evidence>
<dbReference type="Proteomes" id="UP000789375">
    <property type="component" value="Unassembled WGS sequence"/>
</dbReference>
<organism evidence="2 3">
    <name type="scientific">Funneliformis mosseae</name>
    <name type="common">Endomycorrhizal fungus</name>
    <name type="synonym">Glomus mosseae</name>
    <dbReference type="NCBI Taxonomy" id="27381"/>
    <lineage>
        <taxon>Eukaryota</taxon>
        <taxon>Fungi</taxon>
        <taxon>Fungi incertae sedis</taxon>
        <taxon>Mucoromycota</taxon>
        <taxon>Glomeromycotina</taxon>
        <taxon>Glomeromycetes</taxon>
        <taxon>Glomerales</taxon>
        <taxon>Glomeraceae</taxon>
        <taxon>Funneliformis</taxon>
    </lineage>
</organism>
<reference evidence="2" key="1">
    <citation type="submission" date="2021-06" db="EMBL/GenBank/DDBJ databases">
        <authorList>
            <person name="Kallberg Y."/>
            <person name="Tangrot J."/>
            <person name="Rosling A."/>
        </authorList>
    </citation>
    <scope>NUCLEOTIDE SEQUENCE</scope>
    <source>
        <strain evidence="2">87-6 pot B 2015</strain>
    </source>
</reference>
<proteinExistence type="predicted"/>
<name>A0A9N8YXD9_FUNMO</name>
<dbReference type="EMBL" id="CAJVPP010000231">
    <property type="protein sequence ID" value="CAG8458758.1"/>
    <property type="molecule type" value="Genomic_DNA"/>
</dbReference>
<keyword evidence="3" id="KW-1185">Reference proteome</keyword>